<dbReference type="Proteomes" id="UP001140011">
    <property type="component" value="Unassembled WGS sequence"/>
</dbReference>
<accession>A0A9W8H3W0</accession>
<dbReference type="OrthoDB" id="5526771at2759"/>
<comment type="caution">
    <text evidence="1">The sequence shown here is derived from an EMBL/GenBank/DDBJ whole genome shotgun (WGS) entry which is preliminary data.</text>
</comment>
<gene>
    <name evidence="1" type="ORF">GGI19_000522</name>
</gene>
<reference evidence="1" key="1">
    <citation type="submission" date="2022-07" db="EMBL/GenBank/DDBJ databases">
        <title>Phylogenomic reconstructions and comparative analyses of Kickxellomycotina fungi.</title>
        <authorList>
            <person name="Reynolds N.K."/>
            <person name="Stajich J.E."/>
            <person name="Barry K."/>
            <person name="Grigoriev I.V."/>
            <person name="Crous P."/>
            <person name="Smith M.E."/>
        </authorList>
    </citation>
    <scope>NUCLEOTIDE SEQUENCE</scope>
    <source>
        <strain evidence="1">BCRC 34297</strain>
    </source>
</reference>
<sequence length="505" mass="56758">MDLVIHSDDEDDTDDKYYERYPRPSQQVSGEPSNAYLGYPTLHLFKELEIAINEAGIYSGAALRMLSCPPYDGCPFPQIRRLILNLTTNDVRGDRKTSSPGDQINISAFVQRVMEMAPMVSDIQVTSICNYMPPEINSPNFIDLISQLFRLVTRIEFTIVDISDVPVTLHLNDIRDLVHIKYTTLENSDQFMLLARQNAPTLESLLLHSLQDFDFAGIFQNADGGYITYPRLHTLKLADMAGIHDPAQLVSRGVVPFPRLRHIQLRSYYPFGDDMLFRGNAALLESLDMQLSIADADMLRECSVFTPTSHPKPKYVKVSVWSSTYYTTAEDLQLGLSIGIQAPVREIIQSVSGFKLGPAFMLVGNYAYIRVLILPSLNLHLLNALIVIKPLPILSDLHSSFPIIGIIPPGVALDDLSMYIVPTLAPTGERFRCWIFGKCDFGTNKEAAKCLLTLALVCPNFTYSISPCDVRKQFKTELEDAIALDMFSCYAPRLQHSFFHGWKNC</sequence>
<proteinExistence type="predicted"/>
<evidence type="ECO:0000313" key="2">
    <source>
        <dbReference type="Proteomes" id="UP001140011"/>
    </source>
</evidence>
<dbReference type="AlphaFoldDB" id="A0A9W8H3W0"/>
<dbReference type="EMBL" id="JANBUH010000014">
    <property type="protein sequence ID" value="KAJ2756867.1"/>
    <property type="molecule type" value="Genomic_DNA"/>
</dbReference>
<evidence type="ECO:0000313" key="1">
    <source>
        <dbReference type="EMBL" id="KAJ2756867.1"/>
    </source>
</evidence>
<protein>
    <submittedName>
        <fullName evidence="1">Uncharacterized protein</fullName>
    </submittedName>
</protein>
<keyword evidence="2" id="KW-1185">Reference proteome</keyword>
<organism evidence="1 2">
    <name type="scientific">Coemansia pectinata</name>
    <dbReference type="NCBI Taxonomy" id="1052879"/>
    <lineage>
        <taxon>Eukaryota</taxon>
        <taxon>Fungi</taxon>
        <taxon>Fungi incertae sedis</taxon>
        <taxon>Zoopagomycota</taxon>
        <taxon>Kickxellomycotina</taxon>
        <taxon>Kickxellomycetes</taxon>
        <taxon>Kickxellales</taxon>
        <taxon>Kickxellaceae</taxon>
        <taxon>Coemansia</taxon>
    </lineage>
</organism>
<name>A0A9W8H3W0_9FUNG</name>